<evidence type="ECO:0000313" key="2">
    <source>
        <dbReference type="Proteomes" id="UP000682892"/>
    </source>
</evidence>
<dbReference type="eggNOG" id="ENOG502QVU1">
    <property type="taxonomic scope" value="Eukaryota"/>
</dbReference>
<protein>
    <submittedName>
        <fullName evidence="1">AAEL009927-PA</fullName>
    </submittedName>
</protein>
<dbReference type="PANTHER" id="PTHR11008:SF13">
    <property type="entry name" value="FI04421P"/>
    <property type="match status" value="1"/>
</dbReference>
<gene>
    <name evidence="1" type="ORF">AaeL_AAEL009927</name>
</gene>
<sequence length="522" mass="58544">MHRQNTAGSGVEVPTTESPKVNTQSLLCKLTHPAQTDTIISDDLRSVSVIIPKKTDVETCPQTIETVMFRARLLIALLLFNCLLISTVRCDEDKSSSAEESSPEDVDKHNQQVGESLISAQLNAVIDLYKQEDPVGLPGATVPDPMPIPEIKQSFSIAKMHMKNVLAYGLSKFRIKMFKTELNTMKVQTGVQIDEMLVKGNYTMSTFFNRAEGPFTVVLKNVMTKGNVSLSVDRDGKVRTQDISLDIAFDDMSMDFQNLGFMGSIFQSVVNSASNLVFDTIKPFMLSEAYSKIRAEIDTRVENMTTEYNIVFPNSISPLDMAIGEARTLVRNKKFDPYLIPDYNTTAGIFGMHTSHTWIRGVSSFYRYGAIGILMQNNTVALTMQVGTQRIMGSTQWEVSVGRGMVSRAGQAQFTVEHIKVSFEVQQPLDLRRKPKLNDIQLELGNIQVRCDGAGTLDYVVEAVVNILPNLLRYQIMDAIENPLKTRVQEKLDCINVEQMIKKHVVEYEKRGFDMEVDFKLC</sequence>
<dbReference type="OMA" id="VPDMKHS"/>
<dbReference type="Pfam" id="PF06585">
    <property type="entry name" value="JHBP"/>
    <property type="match status" value="1"/>
</dbReference>
<dbReference type="STRING" id="7159.Q16UF3"/>
<reference evidence="1" key="1">
    <citation type="submission" date="2005-10" db="EMBL/GenBank/DDBJ databases">
        <authorList>
            <person name="Loftus B.J."/>
            <person name="Nene V.M."/>
            <person name="Hannick L.I."/>
            <person name="Bidwell S."/>
            <person name="Haas B."/>
            <person name="Amedeo P."/>
            <person name="Orvis J."/>
            <person name="Wortman J.R."/>
            <person name="White O.R."/>
            <person name="Salzberg S."/>
            <person name="Shumway M."/>
            <person name="Koo H."/>
            <person name="Zhao Y."/>
            <person name="Holmes M."/>
            <person name="Miller J."/>
            <person name="Schatz M."/>
            <person name="Pop M."/>
            <person name="Pai G."/>
            <person name="Utterback T."/>
            <person name="Rogers Y.-H."/>
            <person name="Kravitz S."/>
            <person name="Fraser C.M."/>
        </authorList>
    </citation>
    <scope>NUCLEOTIDE SEQUENCE</scope>
    <source>
        <strain evidence="1">Liverpool</strain>
    </source>
</reference>
<reference evidence="1" key="3">
    <citation type="submission" date="2012-09" db="EMBL/GenBank/DDBJ databases">
        <authorList>
            <consortium name="VectorBase"/>
        </authorList>
    </citation>
    <scope>NUCLEOTIDE SEQUENCE</scope>
    <source>
        <strain evidence="1">Liverpool</strain>
    </source>
</reference>
<dbReference type="VEuPathDB" id="VectorBase:AAEL009927"/>
<reference evidence="1" key="2">
    <citation type="journal article" date="2007" name="Science">
        <title>Genome sequence of Aedes aegypti, a major arbovirus vector.</title>
        <authorList>
            <person name="Nene V."/>
            <person name="Wortman J.R."/>
            <person name="Lawson D."/>
            <person name="Haas B."/>
            <person name="Kodira C."/>
            <person name="Tu Z.J."/>
            <person name="Loftus B."/>
            <person name="Xi Z."/>
            <person name="Megy K."/>
            <person name="Grabherr M."/>
            <person name="Ren Q."/>
            <person name="Zdobnov E.M."/>
            <person name="Lobo N.F."/>
            <person name="Campbell K.S."/>
            <person name="Brown S.E."/>
            <person name="Bonaldo M.F."/>
            <person name="Zhu J."/>
            <person name="Sinkins S.P."/>
            <person name="Hogenkamp D.G."/>
            <person name="Amedeo P."/>
            <person name="Arensburger P."/>
            <person name="Atkinson P.W."/>
            <person name="Bidwell S."/>
            <person name="Biedler J."/>
            <person name="Birney E."/>
            <person name="Bruggner R.V."/>
            <person name="Costas J."/>
            <person name="Coy M.R."/>
            <person name="Crabtree J."/>
            <person name="Crawford M."/>
            <person name="Debruyn B."/>
            <person name="Decaprio D."/>
            <person name="Eiglmeier K."/>
            <person name="Eisenstadt E."/>
            <person name="El-Dorry H."/>
            <person name="Gelbart W.M."/>
            <person name="Gomes S.L."/>
            <person name="Hammond M."/>
            <person name="Hannick L.I."/>
            <person name="Hogan J.R."/>
            <person name="Holmes M.H."/>
            <person name="Jaffe D."/>
            <person name="Johnston J.S."/>
            <person name="Kennedy R.C."/>
            <person name="Koo H."/>
            <person name="Kravitz S."/>
            <person name="Kriventseva E.V."/>
            <person name="Kulp D."/>
            <person name="Labutti K."/>
            <person name="Lee E."/>
            <person name="Li S."/>
            <person name="Lovin D.D."/>
            <person name="Mao C."/>
            <person name="Mauceli E."/>
            <person name="Menck C.F."/>
            <person name="Miller J.R."/>
            <person name="Montgomery P."/>
            <person name="Mori A."/>
            <person name="Nascimento A.L."/>
            <person name="Naveira H.F."/>
            <person name="Nusbaum C."/>
            <person name="O'leary S."/>
            <person name="Orvis J."/>
            <person name="Pertea M."/>
            <person name="Quesneville H."/>
            <person name="Reidenbach K.R."/>
            <person name="Rogers Y.H."/>
            <person name="Roth C.W."/>
            <person name="Schneider J.R."/>
            <person name="Schatz M."/>
            <person name="Shumway M."/>
            <person name="Stanke M."/>
            <person name="Stinson E.O."/>
            <person name="Tubio J.M."/>
            <person name="Vanzee J.P."/>
            <person name="Verjovski-Almeida S."/>
            <person name="Werner D."/>
            <person name="White O."/>
            <person name="Wyder S."/>
            <person name="Zeng Q."/>
            <person name="Zhao Q."/>
            <person name="Zhao Y."/>
            <person name="Hill C.A."/>
            <person name="Raikhel A.S."/>
            <person name="Soares M.B."/>
            <person name="Knudson D.L."/>
            <person name="Lee N.H."/>
            <person name="Galagan J."/>
            <person name="Salzberg S.L."/>
            <person name="Paulsen I.T."/>
            <person name="Dimopoulos G."/>
            <person name="Collins F.H."/>
            <person name="Birren B."/>
            <person name="Fraser-Liggett C.M."/>
            <person name="Severson D.W."/>
        </authorList>
    </citation>
    <scope>NUCLEOTIDE SEQUENCE [LARGE SCALE GENOMIC DNA]</scope>
    <source>
        <strain evidence="1">Liverpool</strain>
    </source>
</reference>
<evidence type="ECO:0000313" key="1">
    <source>
        <dbReference type="EMBL" id="EAT38144.1"/>
    </source>
</evidence>
<dbReference type="SMART" id="SM00700">
    <property type="entry name" value="JHBP"/>
    <property type="match status" value="1"/>
</dbReference>
<dbReference type="Proteomes" id="UP000682892">
    <property type="component" value="Chromosome 1"/>
</dbReference>
<dbReference type="Gene3D" id="3.15.10.30">
    <property type="entry name" value="Haemolymph juvenile hormone binding protein"/>
    <property type="match status" value="1"/>
</dbReference>
<dbReference type="PhylomeDB" id="Q16UF3"/>
<dbReference type="AlphaFoldDB" id="Q16UF3"/>
<name>Q16UF3_AEDAE</name>
<proteinExistence type="predicted"/>
<dbReference type="Pfam" id="PF16984">
    <property type="entry name" value="Grp7_allergen"/>
    <property type="match status" value="1"/>
</dbReference>
<dbReference type="InterPro" id="IPR038602">
    <property type="entry name" value="Mite_allergen_7_sf"/>
</dbReference>
<dbReference type="Gene3D" id="3.15.10.50">
    <property type="match status" value="1"/>
</dbReference>
<dbReference type="HOGENOM" id="CLU_037461_0_0_1"/>
<accession>Q16UF3</accession>
<dbReference type="PaxDb" id="7159-AAEL009927-PA"/>
<dbReference type="InterPro" id="IPR038606">
    <property type="entry name" value="To_sf"/>
</dbReference>
<dbReference type="PANTHER" id="PTHR11008">
    <property type="entry name" value="PROTEIN TAKEOUT-LIKE PROTEIN"/>
    <property type="match status" value="1"/>
</dbReference>
<organism evidence="1 2">
    <name type="scientific">Aedes aegypti</name>
    <name type="common">Yellowfever mosquito</name>
    <name type="synonym">Culex aegypti</name>
    <dbReference type="NCBI Taxonomy" id="7159"/>
    <lineage>
        <taxon>Eukaryota</taxon>
        <taxon>Metazoa</taxon>
        <taxon>Ecdysozoa</taxon>
        <taxon>Arthropoda</taxon>
        <taxon>Hexapoda</taxon>
        <taxon>Insecta</taxon>
        <taxon>Pterygota</taxon>
        <taxon>Neoptera</taxon>
        <taxon>Endopterygota</taxon>
        <taxon>Diptera</taxon>
        <taxon>Nematocera</taxon>
        <taxon>Culicoidea</taxon>
        <taxon>Culicidae</taxon>
        <taxon>Culicinae</taxon>
        <taxon>Aedini</taxon>
        <taxon>Aedes</taxon>
        <taxon>Stegomyia</taxon>
    </lineage>
</organism>
<dbReference type="InterPro" id="IPR010562">
    <property type="entry name" value="Haemolymph_juvenile_hormone-bd"/>
</dbReference>
<dbReference type="EMBL" id="CH477623">
    <property type="protein sequence ID" value="EAT38144.1"/>
    <property type="molecule type" value="Genomic_DNA"/>
</dbReference>
<dbReference type="InterPro" id="IPR020234">
    <property type="entry name" value="Mite_allergen_group-7"/>
</dbReference>